<dbReference type="InterPro" id="IPR011991">
    <property type="entry name" value="ArsR-like_HTH"/>
</dbReference>
<reference evidence="2 3" key="1">
    <citation type="submission" date="2019-02" db="EMBL/GenBank/DDBJ databases">
        <title>Genome analysis provides insights into bioremediation potentialities and Haloocin production by Natrinema altunense strain 4.1R isolated from Chott Douz in Tunisian desert.</title>
        <authorList>
            <person name="Najjari A."/>
            <person name="Youssef N."/>
            <person name="Ben Dhia O."/>
            <person name="Ferjani R."/>
            <person name="El Hidri D."/>
            <person name="Ouzari H.I."/>
            <person name="Cherif A."/>
        </authorList>
    </citation>
    <scope>NUCLEOTIDE SEQUENCE [LARGE SCALE GENOMIC DNA]</scope>
    <source>
        <strain evidence="2 3">4.1R</strain>
    </source>
</reference>
<dbReference type="Gene3D" id="1.10.10.10">
    <property type="entry name" value="Winged helix-like DNA-binding domain superfamily/Winged helix DNA-binding domain"/>
    <property type="match status" value="1"/>
</dbReference>
<dbReference type="InterPro" id="IPR057527">
    <property type="entry name" value="HVO_A0261-like_N"/>
</dbReference>
<proteinExistence type="predicted"/>
<dbReference type="OrthoDB" id="330490at2157"/>
<evidence type="ECO:0000313" key="3">
    <source>
        <dbReference type="Proteomes" id="UP000292704"/>
    </source>
</evidence>
<dbReference type="STRING" id="222984.GCA_000731985_00220"/>
<dbReference type="InterPro" id="IPR036390">
    <property type="entry name" value="WH_DNA-bd_sf"/>
</dbReference>
<dbReference type="Pfam" id="PF25213">
    <property type="entry name" value="HVO_A0261_N"/>
    <property type="match status" value="1"/>
</dbReference>
<evidence type="ECO:0000313" key="2">
    <source>
        <dbReference type="EMBL" id="RZH67139.1"/>
    </source>
</evidence>
<dbReference type="CDD" id="cd00090">
    <property type="entry name" value="HTH_ARSR"/>
    <property type="match status" value="1"/>
</dbReference>
<dbReference type="RefSeq" id="WP_130171375.1">
    <property type="nucleotide sequence ID" value="NZ_SHMR01000007.1"/>
</dbReference>
<accession>A0A482XUY8</accession>
<dbReference type="InterPro" id="IPR036388">
    <property type="entry name" value="WH-like_DNA-bd_sf"/>
</dbReference>
<comment type="caution">
    <text evidence="2">The sequence shown here is derived from an EMBL/GenBank/DDBJ whole genome shotgun (WGS) entry which is preliminary data.</text>
</comment>
<protein>
    <submittedName>
        <fullName evidence="2">ArsR family transcriptional regulator</fullName>
    </submittedName>
</protein>
<dbReference type="AlphaFoldDB" id="A0A482XUY8"/>
<dbReference type="SUPFAM" id="SSF46785">
    <property type="entry name" value="Winged helix' DNA-binding domain"/>
    <property type="match status" value="1"/>
</dbReference>
<organism evidence="2 3">
    <name type="scientific">Natrinema altunense</name>
    <dbReference type="NCBI Taxonomy" id="222984"/>
    <lineage>
        <taxon>Archaea</taxon>
        <taxon>Methanobacteriati</taxon>
        <taxon>Methanobacteriota</taxon>
        <taxon>Stenosarchaea group</taxon>
        <taxon>Halobacteria</taxon>
        <taxon>Halobacteriales</taxon>
        <taxon>Natrialbaceae</taxon>
        <taxon>Natrinema</taxon>
    </lineage>
</organism>
<evidence type="ECO:0000259" key="1">
    <source>
        <dbReference type="Pfam" id="PF25213"/>
    </source>
</evidence>
<feature type="domain" description="HVO-A0261-like N-terminal" evidence="1">
    <location>
        <begin position="23"/>
        <end position="109"/>
    </location>
</feature>
<dbReference type="Proteomes" id="UP000292704">
    <property type="component" value="Unassembled WGS sequence"/>
</dbReference>
<sequence length="293" mass="32120">MSEHQLLETTTQENGGSTAEAIEGAAFLARSEHRVRVLGLLADGPYTREELLTGTDVTRVTLSRTLGDLADRGWLDRHHDDGRYAITDTGAAVYDDFSRLLETITVGQRYPDVIDALPTDWFDFELRCLVDSDIVATDGADPLAGMRVVANAVGRATTVRAIVSSFTTLPMYAHAESLHTGDAPDATVVFDRGATDVSLENPDLVDRWQMIEAATERPVYYSADQQFPCNVDLIDDETVFLSVSNGATGGFHVVRSTRPAVVDWARELVAEKRAESIPLERRQSETEPVGPHT</sequence>
<name>A0A482XUY8_9EURY</name>
<gene>
    <name evidence="2" type="ORF">ELS17_15380</name>
</gene>
<dbReference type="EMBL" id="SHMR01000007">
    <property type="protein sequence ID" value="RZH67139.1"/>
    <property type="molecule type" value="Genomic_DNA"/>
</dbReference>